<evidence type="ECO:0000256" key="7">
    <source>
        <dbReference type="ARBA" id="ARBA00038061"/>
    </source>
</evidence>
<keyword evidence="3" id="KW-0488">Methylation</keyword>
<keyword evidence="11" id="KW-1185">Reference proteome</keyword>
<feature type="domain" description="Rab-GAP TBC" evidence="9">
    <location>
        <begin position="427"/>
        <end position="612"/>
    </location>
</feature>
<dbReference type="Gene3D" id="3.40.250.10">
    <property type="entry name" value="Rhodanese-like domain"/>
    <property type="match status" value="1"/>
</dbReference>
<dbReference type="SUPFAM" id="SSF52821">
    <property type="entry name" value="Rhodanese/Cell cycle control phosphatase"/>
    <property type="match status" value="1"/>
</dbReference>
<feature type="domain" description="Rhodanese" evidence="10">
    <location>
        <begin position="696"/>
        <end position="797"/>
    </location>
</feature>
<dbReference type="CDD" id="cd00158">
    <property type="entry name" value="RHOD"/>
    <property type="match status" value="1"/>
</dbReference>
<dbReference type="Gene3D" id="1.10.8.270">
    <property type="entry name" value="putative rabgap domain of human tbc1 domain family member 14 like domains"/>
    <property type="match status" value="1"/>
</dbReference>
<evidence type="ECO:0000259" key="9">
    <source>
        <dbReference type="PROSITE" id="PS50086"/>
    </source>
</evidence>
<dbReference type="InterPro" id="IPR000195">
    <property type="entry name" value="Rab-GAP-TBC_dom"/>
</dbReference>
<dbReference type="Gene3D" id="1.10.510.10">
    <property type="entry name" value="Transferase(Phosphotransferase) domain 1"/>
    <property type="match status" value="1"/>
</dbReference>
<keyword evidence="4" id="KW-0547">Nucleotide-binding</keyword>
<dbReference type="PANTHER" id="PTHR46149">
    <property type="entry name" value="MIP08469P"/>
    <property type="match status" value="1"/>
</dbReference>
<dbReference type="InterPro" id="IPR000719">
    <property type="entry name" value="Prot_kinase_dom"/>
</dbReference>
<dbReference type="GO" id="GO:0007165">
    <property type="term" value="P:signal transduction"/>
    <property type="evidence" value="ECO:0007669"/>
    <property type="project" value="TreeGrafter"/>
</dbReference>
<dbReference type="GO" id="GO:0005886">
    <property type="term" value="C:plasma membrane"/>
    <property type="evidence" value="ECO:0007669"/>
    <property type="project" value="UniProtKB-SubCell"/>
</dbReference>
<sequence length="1173" mass="135674">MKEAESEIEFGASILISSEDYCRTCVNGLPVTPSSIRLLGRFQKLLTIKHNNLCQYIELIRSQNSVNIVFVISEHYSKTLPWEKLEENLIIPMVIQLVDSIYYLHSQDMIIGYLATDNVLITPSKNFGFTVKLCQYGLNYITGNGNDVNYLIGDAYYLSPERIVKMSPGIVMIEFFIKMPLRKLWSIQQYISILHTFCQKSQKKSTSFSSYLLQAIKIAMPTICIEIDNKIMKIIEKCLQYLPSMRPTAAMIYNELQNFEKDITNNGNDLEFDNHMNEIIKLLDSENLEGLKVYRPLNELFFLWKLCGSNIESILKPMEQKFARVIIDEYNVCGKNLENSLITSFKIIILPSSNLKSRLKKLNLDEIHCYNNDQIETPNKFVADIGQTLIVKERNIEYQSYRMGLMRDLLLTYPFTIEILKTECKKDIPPVYRGQLWAALLDVHDDIKIDFDQLDTFPEQPSDRQLMVDIPRCHQYEELMTSPAANNQLKKLLKAWLLANPEYVYWQGLDSLAAPFLVHHFNNLPKAFGCLQNFIQRYLKNFFLKDNSHIIQEYLTVFTQLLAFIDSELYYHLNKMDFCAELFAIPWFLTCFAHVLPLHKLFHLWDTLLLTDSSFTLFIGIAILIQMSDLPDLSIDKIVADSLCYYHSVPPSSAHRTHSSEHLRENATPLTNISLNELKTFHSPRVSPTDLINFIDQNRVLLLDIRSTTEFNKFSLPNSINIAKNCYDFNSSNFHTSIKSQLSIAASRKQVICIIDSFLSEKCKKVSTQLIKFGYNFVCILDDSDIYYILLINKKTILIENDYLLCKYGEKYKFMLIFLKKKKHKTYKFIQSKNLIMSLMYRRSTKVPNLKKTSVSRTTSVTNNELDNSFIEISSCPNSPAVKKVFRLVVVGSARTGKTAIVSRFLNESFEERYIPTIENFHRKIYKRGGDVYQLDIVDCSGMDPFPAARKLSYATGDMFILVSSVDHSESLIHMLDLYDQIIECKASRGLPTSNVPMVFVLNKTDLPRVKWYYNEAEFTNKVVQTTNNTNNSLVCSAKLNENMEQLIMNLFQQAKLPKFMSYGSHKTLRSKHSADDDCNETSITKGHLLRRMREKFSRENEDECYTQLNARRSSLRTDLLLTRAKSMERRNNSNNNNIGHRISIKQKNRNEELYVVEAIAGVDNHSKKCVIM</sequence>
<dbReference type="SUPFAM" id="SSF47923">
    <property type="entry name" value="Ypt/Rab-GAP domain of gyp1p"/>
    <property type="match status" value="2"/>
</dbReference>
<keyword evidence="4" id="KW-0342">GTP-binding</keyword>
<dbReference type="SUPFAM" id="SSF52540">
    <property type="entry name" value="P-loop containing nucleoside triphosphate hydrolases"/>
    <property type="match status" value="1"/>
</dbReference>
<dbReference type="InterPro" id="IPR005225">
    <property type="entry name" value="Small_GTP-bd"/>
</dbReference>
<keyword evidence="2" id="KW-1003">Cell membrane</keyword>
<protein>
    <submittedName>
        <fullName evidence="12">Rab-GAP TBC domain-containing protein</fullName>
    </submittedName>
</protein>
<dbReference type="Pfam" id="PF00581">
    <property type="entry name" value="Rhodanese"/>
    <property type="match status" value="1"/>
</dbReference>
<name>A0AAF5DLB8_STRER</name>
<accession>A0AAF5DLB8</accession>
<dbReference type="AlphaFoldDB" id="A0AAF5DLB8"/>
<dbReference type="PROSITE" id="PS50086">
    <property type="entry name" value="TBC_RABGAP"/>
    <property type="match status" value="1"/>
</dbReference>
<evidence type="ECO:0000256" key="4">
    <source>
        <dbReference type="ARBA" id="ARBA00023134"/>
    </source>
</evidence>
<reference evidence="12" key="1">
    <citation type="submission" date="2024-02" db="UniProtKB">
        <authorList>
            <consortium name="WormBaseParasite"/>
        </authorList>
    </citation>
    <scope>IDENTIFICATION</scope>
</reference>
<evidence type="ECO:0000313" key="12">
    <source>
        <dbReference type="WBParaSite" id="TCONS_00013198.p1"/>
    </source>
</evidence>
<dbReference type="GO" id="GO:0005525">
    <property type="term" value="F:GTP binding"/>
    <property type="evidence" value="ECO:0007669"/>
    <property type="project" value="UniProtKB-KW"/>
</dbReference>
<dbReference type="InterPro" id="IPR001763">
    <property type="entry name" value="Rhodanese-like_dom"/>
</dbReference>
<dbReference type="PANTHER" id="PTHR46149:SF3">
    <property type="entry name" value="MIP08469P"/>
    <property type="match status" value="1"/>
</dbReference>
<evidence type="ECO:0000256" key="6">
    <source>
        <dbReference type="ARBA" id="ARBA00023288"/>
    </source>
</evidence>
<evidence type="ECO:0000259" key="10">
    <source>
        <dbReference type="PROSITE" id="PS50206"/>
    </source>
</evidence>
<dbReference type="FunFam" id="1.10.8.270:FF:000044">
    <property type="entry name" value="TBC Kinase homolog"/>
    <property type="match status" value="1"/>
</dbReference>
<dbReference type="PRINTS" id="PR00449">
    <property type="entry name" value="RASTRNSFRMNG"/>
</dbReference>
<dbReference type="WBParaSite" id="TCONS_00013198.p1">
    <property type="protein sequence ID" value="TCONS_00013198.p1"/>
    <property type="gene ID" value="XLOC_009007"/>
</dbReference>
<comment type="similarity">
    <text evidence="7">Belongs to the small GTPase superfamily. RasD family.</text>
</comment>
<dbReference type="PROSITE" id="PS51421">
    <property type="entry name" value="RAS"/>
    <property type="match status" value="1"/>
</dbReference>
<dbReference type="Proteomes" id="UP000035681">
    <property type="component" value="Unplaced"/>
</dbReference>
<dbReference type="InterPro" id="IPR036873">
    <property type="entry name" value="Rhodanese-like_dom_sf"/>
</dbReference>
<dbReference type="InterPro" id="IPR052236">
    <property type="entry name" value="Small_GTPase_RasD"/>
</dbReference>
<dbReference type="InterPro" id="IPR011009">
    <property type="entry name" value="Kinase-like_dom_sf"/>
</dbReference>
<dbReference type="PROSITE" id="PS50206">
    <property type="entry name" value="RHODANESE_3"/>
    <property type="match status" value="1"/>
</dbReference>
<proteinExistence type="inferred from homology"/>
<dbReference type="Gene3D" id="1.10.472.80">
    <property type="entry name" value="Ypt/Rab-GAP domain of gyp1p, domain 3"/>
    <property type="match status" value="1"/>
</dbReference>
<dbReference type="Pfam" id="PF00566">
    <property type="entry name" value="RabGAP-TBC"/>
    <property type="match status" value="1"/>
</dbReference>
<dbReference type="SMART" id="SM00175">
    <property type="entry name" value="RAB"/>
    <property type="match status" value="1"/>
</dbReference>
<evidence type="ECO:0000313" key="11">
    <source>
        <dbReference type="Proteomes" id="UP000035681"/>
    </source>
</evidence>
<dbReference type="PROSITE" id="PS51419">
    <property type="entry name" value="RAB"/>
    <property type="match status" value="1"/>
</dbReference>
<keyword evidence="6" id="KW-0449">Lipoprotein</keyword>
<dbReference type="SUPFAM" id="SSF56112">
    <property type="entry name" value="Protein kinase-like (PK-like)"/>
    <property type="match status" value="1"/>
</dbReference>
<dbReference type="GO" id="GO:0005524">
    <property type="term" value="F:ATP binding"/>
    <property type="evidence" value="ECO:0007669"/>
    <property type="project" value="InterPro"/>
</dbReference>
<dbReference type="SMART" id="SM00173">
    <property type="entry name" value="RAS"/>
    <property type="match status" value="1"/>
</dbReference>
<dbReference type="NCBIfam" id="TIGR00231">
    <property type="entry name" value="small_GTP"/>
    <property type="match status" value="1"/>
</dbReference>
<dbReference type="GO" id="GO:0031681">
    <property type="term" value="F:G-protein beta-subunit binding"/>
    <property type="evidence" value="ECO:0007669"/>
    <property type="project" value="TreeGrafter"/>
</dbReference>
<dbReference type="InterPro" id="IPR027417">
    <property type="entry name" value="P-loop_NTPase"/>
</dbReference>
<keyword evidence="5" id="KW-0472">Membrane</keyword>
<feature type="domain" description="Protein kinase" evidence="8">
    <location>
        <begin position="1"/>
        <end position="260"/>
    </location>
</feature>
<dbReference type="Gene3D" id="3.40.50.300">
    <property type="entry name" value="P-loop containing nucleotide triphosphate hydrolases"/>
    <property type="match status" value="1"/>
</dbReference>
<dbReference type="Pfam" id="PF00071">
    <property type="entry name" value="Ras"/>
    <property type="match status" value="1"/>
</dbReference>
<dbReference type="SMART" id="SM00174">
    <property type="entry name" value="RHO"/>
    <property type="match status" value="1"/>
</dbReference>
<dbReference type="InterPro" id="IPR035969">
    <property type="entry name" value="Rab-GAP_TBC_sf"/>
</dbReference>
<evidence type="ECO:0000256" key="5">
    <source>
        <dbReference type="ARBA" id="ARBA00023136"/>
    </source>
</evidence>
<comment type="subcellular location">
    <subcellularLocation>
        <location evidence="1">Cell membrane</location>
        <topology evidence="1">Lipid-anchor</topology>
    </subcellularLocation>
</comment>
<dbReference type="PROSITE" id="PS50011">
    <property type="entry name" value="PROTEIN_KINASE_DOM"/>
    <property type="match status" value="1"/>
</dbReference>
<dbReference type="SMART" id="SM00164">
    <property type="entry name" value="TBC"/>
    <property type="match status" value="1"/>
</dbReference>
<evidence type="ECO:0000259" key="8">
    <source>
        <dbReference type="PROSITE" id="PS50011"/>
    </source>
</evidence>
<dbReference type="Pfam" id="PF00069">
    <property type="entry name" value="Pkinase"/>
    <property type="match status" value="1"/>
</dbReference>
<organism evidence="11 12">
    <name type="scientific">Strongyloides stercoralis</name>
    <name type="common">Threadworm</name>
    <dbReference type="NCBI Taxonomy" id="6248"/>
    <lineage>
        <taxon>Eukaryota</taxon>
        <taxon>Metazoa</taxon>
        <taxon>Ecdysozoa</taxon>
        <taxon>Nematoda</taxon>
        <taxon>Chromadorea</taxon>
        <taxon>Rhabditida</taxon>
        <taxon>Tylenchina</taxon>
        <taxon>Panagrolaimomorpha</taxon>
        <taxon>Strongyloidoidea</taxon>
        <taxon>Strongyloididae</taxon>
        <taxon>Strongyloides</taxon>
    </lineage>
</organism>
<evidence type="ECO:0000256" key="1">
    <source>
        <dbReference type="ARBA" id="ARBA00004193"/>
    </source>
</evidence>
<evidence type="ECO:0000256" key="2">
    <source>
        <dbReference type="ARBA" id="ARBA00022475"/>
    </source>
</evidence>
<dbReference type="GO" id="GO:0003924">
    <property type="term" value="F:GTPase activity"/>
    <property type="evidence" value="ECO:0007669"/>
    <property type="project" value="InterPro"/>
</dbReference>
<dbReference type="SMART" id="SM00220">
    <property type="entry name" value="S_TKc"/>
    <property type="match status" value="1"/>
</dbReference>
<evidence type="ECO:0000256" key="3">
    <source>
        <dbReference type="ARBA" id="ARBA00022481"/>
    </source>
</evidence>
<dbReference type="GO" id="GO:0004672">
    <property type="term" value="F:protein kinase activity"/>
    <property type="evidence" value="ECO:0007669"/>
    <property type="project" value="InterPro"/>
</dbReference>
<dbReference type="InterPro" id="IPR001806">
    <property type="entry name" value="Small_GTPase"/>
</dbReference>